<name>A0ABV4CYC2_9BACT</name>
<sequence>MDEKKQPRIKILVACHKADPNIRQDDIYMPIQVGKALHPELDLGFQCDNTGDNISEKNGSYCELTALYWAWKNLKDVDYIGLCHYRRYFKMTNAELSEAMNSRDILLAKPLTLSTSVYNELVYWTCLEDATIFIDSILSLFPEYKEDVISYYFMENKFSQCNMMLMSKEKFYEYCNFIFPIIQLTESRIKISGYTRQRRVFGYLAETALGLWLKHNKLKNRKINIITGVPTNRAKELFNDFRFEMAFMLSKRLTSHVSVPIIPPLKTGLTIDGIECNASE</sequence>
<accession>A0ABV4CYC2</accession>
<dbReference type="Pfam" id="PF14393">
    <property type="entry name" value="DUF4422"/>
    <property type="match status" value="1"/>
</dbReference>
<comment type="caution">
    <text evidence="2">The sequence shown here is derived from an EMBL/GenBank/DDBJ whole genome shotgun (WGS) entry which is preliminary data.</text>
</comment>
<proteinExistence type="predicted"/>
<dbReference type="InterPro" id="IPR025536">
    <property type="entry name" value="DUF4422"/>
</dbReference>
<protein>
    <submittedName>
        <fullName evidence="2">DUF4422 domain-containing protein</fullName>
    </submittedName>
</protein>
<evidence type="ECO:0000259" key="1">
    <source>
        <dbReference type="Pfam" id="PF14393"/>
    </source>
</evidence>
<dbReference type="Proteomes" id="UP001565200">
    <property type="component" value="Unassembled WGS sequence"/>
</dbReference>
<reference evidence="2 3" key="1">
    <citation type="submission" date="2024-03" db="EMBL/GenBank/DDBJ databases">
        <title>Mouse gut bacterial collection (mGBC) of GemPharmatech.</title>
        <authorList>
            <person name="He Y."/>
            <person name="Dong L."/>
            <person name="Wu D."/>
            <person name="Gao X."/>
            <person name="Lin Z."/>
        </authorList>
    </citation>
    <scope>NUCLEOTIDE SEQUENCE [LARGE SCALE GENOMIC DNA]</scope>
    <source>
        <strain evidence="2 3">54-13</strain>
    </source>
</reference>
<gene>
    <name evidence="2" type="ORF">AAK873_05380</name>
</gene>
<dbReference type="EMBL" id="JBCLPP010000011">
    <property type="protein sequence ID" value="MEY8245049.1"/>
    <property type="molecule type" value="Genomic_DNA"/>
</dbReference>
<evidence type="ECO:0000313" key="2">
    <source>
        <dbReference type="EMBL" id="MEY8245049.1"/>
    </source>
</evidence>
<evidence type="ECO:0000313" key="3">
    <source>
        <dbReference type="Proteomes" id="UP001565200"/>
    </source>
</evidence>
<organism evidence="2 3">
    <name type="scientific">Heminiphilus faecis</name>
    <dbReference type="NCBI Taxonomy" id="2601703"/>
    <lineage>
        <taxon>Bacteria</taxon>
        <taxon>Pseudomonadati</taxon>
        <taxon>Bacteroidota</taxon>
        <taxon>Bacteroidia</taxon>
        <taxon>Bacteroidales</taxon>
        <taxon>Muribaculaceae</taxon>
        <taxon>Heminiphilus</taxon>
    </lineage>
</organism>
<keyword evidence="3" id="KW-1185">Reference proteome</keyword>
<dbReference type="RefSeq" id="WP_369863306.1">
    <property type="nucleotide sequence ID" value="NZ_JBCLPP010000011.1"/>
</dbReference>
<feature type="domain" description="DUF4422" evidence="1">
    <location>
        <begin position="10"/>
        <end position="217"/>
    </location>
</feature>